<dbReference type="InterPro" id="IPR000873">
    <property type="entry name" value="AMP-dep_synth/lig_dom"/>
</dbReference>
<dbReference type="InterPro" id="IPR045851">
    <property type="entry name" value="AMP-bd_C_sf"/>
</dbReference>
<dbReference type="AlphaFoldDB" id="A0AA45L6Q9"/>
<gene>
    <name evidence="4" type="ORF">KCV87_32900</name>
</gene>
<evidence type="ECO:0000256" key="1">
    <source>
        <dbReference type="ARBA" id="ARBA00022450"/>
    </source>
</evidence>
<evidence type="ECO:0000313" key="4">
    <source>
        <dbReference type="EMBL" id="QUF04088.1"/>
    </source>
</evidence>
<dbReference type="SUPFAM" id="SSF52777">
    <property type="entry name" value="CoA-dependent acyltransferases"/>
    <property type="match status" value="1"/>
</dbReference>
<accession>A0AA45L6Q9</accession>
<evidence type="ECO:0000256" key="2">
    <source>
        <dbReference type="ARBA" id="ARBA00022553"/>
    </source>
</evidence>
<dbReference type="GO" id="GO:0044550">
    <property type="term" value="P:secondary metabolite biosynthetic process"/>
    <property type="evidence" value="ECO:0007669"/>
    <property type="project" value="TreeGrafter"/>
</dbReference>
<dbReference type="GO" id="GO:0043041">
    <property type="term" value="P:amino acid activation for nonribosomal peptide biosynthetic process"/>
    <property type="evidence" value="ECO:0007669"/>
    <property type="project" value="TreeGrafter"/>
</dbReference>
<dbReference type="InterPro" id="IPR006162">
    <property type="entry name" value="Ppantetheine_attach_site"/>
</dbReference>
<dbReference type="InterPro" id="IPR036736">
    <property type="entry name" value="ACP-like_sf"/>
</dbReference>
<dbReference type="GO" id="GO:0005737">
    <property type="term" value="C:cytoplasm"/>
    <property type="evidence" value="ECO:0007669"/>
    <property type="project" value="TreeGrafter"/>
</dbReference>
<organism evidence="4 5">
    <name type="scientific">Actinosynnema pretiosum subsp. pretiosum</name>
    <dbReference type="NCBI Taxonomy" id="103721"/>
    <lineage>
        <taxon>Bacteria</taxon>
        <taxon>Bacillati</taxon>
        <taxon>Actinomycetota</taxon>
        <taxon>Actinomycetes</taxon>
        <taxon>Pseudonocardiales</taxon>
        <taxon>Pseudonocardiaceae</taxon>
        <taxon>Actinosynnema</taxon>
    </lineage>
</organism>
<dbReference type="InterPro" id="IPR025110">
    <property type="entry name" value="AMP-bd_C"/>
</dbReference>
<dbReference type="PANTHER" id="PTHR45527">
    <property type="entry name" value="NONRIBOSOMAL PEPTIDE SYNTHETASE"/>
    <property type="match status" value="1"/>
</dbReference>
<dbReference type="Gene3D" id="3.30.300.30">
    <property type="match status" value="1"/>
</dbReference>
<dbReference type="PROSITE" id="PS50075">
    <property type="entry name" value="CARRIER"/>
    <property type="match status" value="1"/>
</dbReference>
<dbReference type="InterPro" id="IPR042099">
    <property type="entry name" value="ANL_N_sf"/>
</dbReference>
<dbReference type="EMBL" id="CP073249">
    <property type="protein sequence ID" value="QUF04088.1"/>
    <property type="molecule type" value="Genomic_DNA"/>
</dbReference>
<dbReference type="InterPro" id="IPR009081">
    <property type="entry name" value="PP-bd_ACP"/>
</dbReference>
<dbReference type="Proteomes" id="UP000677152">
    <property type="component" value="Chromosome"/>
</dbReference>
<dbReference type="InterPro" id="IPR010071">
    <property type="entry name" value="AA_adenyl_dom"/>
</dbReference>
<dbReference type="SUPFAM" id="SSF47336">
    <property type="entry name" value="ACP-like"/>
    <property type="match status" value="1"/>
</dbReference>
<dbReference type="NCBIfam" id="TIGR01733">
    <property type="entry name" value="AA-adenyl-dom"/>
    <property type="match status" value="1"/>
</dbReference>
<dbReference type="InterPro" id="IPR029063">
    <property type="entry name" value="SAM-dependent_MTases_sf"/>
</dbReference>
<protein>
    <submittedName>
        <fullName evidence="4">Amino acid adenylation domain-containing protein</fullName>
    </submittedName>
</protein>
<dbReference type="SUPFAM" id="SSF53335">
    <property type="entry name" value="S-adenosyl-L-methionine-dependent methyltransferases"/>
    <property type="match status" value="1"/>
</dbReference>
<dbReference type="Pfam" id="PF05050">
    <property type="entry name" value="Methyltransf_21"/>
    <property type="match status" value="1"/>
</dbReference>
<feature type="domain" description="Carrier" evidence="3">
    <location>
        <begin position="752"/>
        <end position="827"/>
    </location>
</feature>
<dbReference type="InterPro" id="IPR006342">
    <property type="entry name" value="FkbM_mtfrase"/>
</dbReference>
<sequence length="1107" mass="118888">MTNTTNTATADHVAWWVDRFAVRHPEAGPPLFRRRSSVYRRKSRTVATPVPPGLLDGGTRAVQENFLAAVAAVLYRYLGTTDRTGVVVGVQAPGAADQLDPRPLLVEVDGGAPFSAVLDKAAAAIAESRALPGVPHDTLLASVGMAEVTDRNPLFPVVLRFEGGRLPGPDLRHDVTVTVGEGVLELEYNANACDEATVARFGAHVVGFLAAGLADPATAVLDVDYLPDEEVAELRRLGSGESVPREDVALHELFEAVAARQPDAEALVFADAVMSYGQLDERSNRLANHLRSLGSGVGRCVGLCVPASPKLIIGLLGVLKSGATVVPLVPTFPESRNRMAVEDAALDLVVTDSSLAHRFTDGPPAVDLDEHADVIAEASADALRSGVTAADPLYVLFTSGSTGRPKGVQLVHRTLTNLVRWQRERGLDPKGRRTLQRTSIGFDVSFQEVFSTLGFGGSLVIAPDDVRDDVSLLPDYVERYGITRLFLPPVALGQMAATAMLENRSLPTLAEVIVAGEQLQVSMPVRRLFHQIDCALDNQYGPTETHVVTAHALTGASTRWPEAPPIGLPVDNVVVELLDARLRPVPLGVPGELYVGGIDAAVGYLDPEAGQGRFTGVGEGRRYRTGDRARRLADGELEFLGRVDDQVKIRGYRIELGEVEANLLRIPGVRQAAVAVHRTDALGKQLTAYVVTDLEFDAADMRRRLLQDLPGHMVPATSNYVRMASLPLTATGKVNRAALPPPSRSAAAVSAAAEGDTEETVARIWAQALGLESVGRDADFIELGGHSLVGIQVVAQLNELYGISLPLRSLLRGTTVARLAADIENARAVVAQRATPAAVGSAEEASELRSVPLPGGRTVLSPQPEETRYLHLDVFGHRTYAQGGIRYPESGVVFDVGAHIGLFTLFALDEALGLRVFAFEPCPPLFEALRRNTEHLAGVHRFPFALGAARDVAELTYYPHLTGMSSFHADDTQDRRLLSGILHNLDALGDSRGGALLAGSKEYLAERLSSTTYTCERRTVSEVLAETGVERIALLKVDVQKAEEDVLRGISDQDWPRIDQVALELHDLDGRLARTTALLEGKGYRVAVAQDALHRGTAVHFVYAVRP</sequence>
<reference evidence="4" key="1">
    <citation type="submission" date="2021-04" db="EMBL/GenBank/DDBJ databases">
        <title>Genomic sequence of Actinosynnema pretiosum subsp. pretiosum ATCC 31280 (C-14919).</title>
        <authorList>
            <person name="Bai L."/>
            <person name="Wang X."/>
            <person name="Xiao Y."/>
        </authorList>
    </citation>
    <scope>NUCLEOTIDE SEQUENCE</scope>
    <source>
        <strain evidence="4">ATCC 31280</strain>
    </source>
</reference>
<dbReference type="Pfam" id="PF00550">
    <property type="entry name" value="PP-binding"/>
    <property type="match status" value="1"/>
</dbReference>
<keyword evidence="1" id="KW-0596">Phosphopantetheine</keyword>
<dbReference type="PANTHER" id="PTHR45527:SF1">
    <property type="entry name" value="FATTY ACID SYNTHASE"/>
    <property type="match status" value="1"/>
</dbReference>
<dbReference type="GO" id="GO:0031177">
    <property type="term" value="F:phosphopantetheine binding"/>
    <property type="evidence" value="ECO:0007669"/>
    <property type="project" value="InterPro"/>
</dbReference>
<dbReference type="Pfam" id="PF13193">
    <property type="entry name" value="AMP-binding_C"/>
    <property type="match status" value="1"/>
</dbReference>
<dbReference type="PROSITE" id="PS00455">
    <property type="entry name" value="AMP_BINDING"/>
    <property type="match status" value="1"/>
</dbReference>
<dbReference type="InterPro" id="IPR020845">
    <property type="entry name" value="AMP-binding_CS"/>
</dbReference>
<dbReference type="NCBIfam" id="TIGR01444">
    <property type="entry name" value="fkbM_fam"/>
    <property type="match status" value="1"/>
</dbReference>
<dbReference type="SUPFAM" id="SSF56801">
    <property type="entry name" value="Acetyl-CoA synthetase-like"/>
    <property type="match status" value="1"/>
</dbReference>
<dbReference type="Gene3D" id="1.10.1200.10">
    <property type="entry name" value="ACP-like"/>
    <property type="match status" value="1"/>
</dbReference>
<dbReference type="PROSITE" id="PS00012">
    <property type="entry name" value="PHOSPHOPANTETHEINE"/>
    <property type="match status" value="1"/>
</dbReference>
<evidence type="ECO:0000313" key="5">
    <source>
        <dbReference type="Proteomes" id="UP000677152"/>
    </source>
</evidence>
<keyword evidence="2" id="KW-0597">Phosphoprotein</keyword>
<dbReference type="Gene3D" id="3.40.50.12780">
    <property type="entry name" value="N-terminal domain of ligase-like"/>
    <property type="match status" value="1"/>
</dbReference>
<dbReference type="Pfam" id="PF00501">
    <property type="entry name" value="AMP-binding"/>
    <property type="match status" value="1"/>
</dbReference>
<dbReference type="Gene3D" id="3.30.559.30">
    <property type="entry name" value="Nonribosomal peptide synthetase, condensation domain"/>
    <property type="match status" value="1"/>
</dbReference>
<proteinExistence type="predicted"/>
<evidence type="ECO:0000259" key="3">
    <source>
        <dbReference type="PROSITE" id="PS50075"/>
    </source>
</evidence>
<name>A0AA45L6Q9_9PSEU</name>
<dbReference type="InterPro" id="IPR020806">
    <property type="entry name" value="PKS_PP-bd"/>
</dbReference>
<dbReference type="Gene3D" id="3.40.50.150">
    <property type="entry name" value="Vaccinia Virus protein VP39"/>
    <property type="match status" value="1"/>
</dbReference>
<dbReference type="SMART" id="SM00823">
    <property type="entry name" value="PKS_PP"/>
    <property type="match status" value="1"/>
</dbReference>